<dbReference type="PANTHER" id="PTHR47307:SF1">
    <property type="entry name" value="GLUTATHIONE-REGULATED POTASSIUM-EFFLUX SYSTEM ANCILLARY PROTEIN KEFG"/>
    <property type="match status" value="1"/>
</dbReference>
<dbReference type="InterPro" id="IPR046980">
    <property type="entry name" value="KefG/KefF"/>
</dbReference>
<dbReference type="EMBL" id="PRLP01000169">
    <property type="protein sequence ID" value="PPC73982.1"/>
    <property type="molecule type" value="Genomic_DNA"/>
</dbReference>
<accession>A0A2S5KGT4</accession>
<evidence type="ECO:0000313" key="3">
    <source>
        <dbReference type="EMBL" id="PPC73982.1"/>
    </source>
</evidence>
<proteinExistence type="predicted"/>
<dbReference type="InterPro" id="IPR029039">
    <property type="entry name" value="Flavoprotein-like_sf"/>
</dbReference>
<dbReference type="Proteomes" id="UP000238196">
    <property type="component" value="Unassembled WGS sequence"/>
</dbReference>
<dbReference type="Gene3D" id="3.40.50.360">
    <property type="match status" value="1"/>
</dbReference>
<dbReference type="PANTHER" id="PTHR47307">
    <property type="entry name" value="GLUTATHIONE-REGULATED POTASSIUM-EFFLUX SYSTEM ANCILLARY PROTEIN KEFG"/>
    <property type="match status" value="1"/>
</dbReference>
<organism evidence="3 4">
    <name type="scientific">Proteobacteria bacterium 228</name>
    <dbReference type="NCBI Taxonomy" id="2083153"/>
    <lineage>
        <taxon>Bacteria</taxon>
        <taxon>Pseudomonadati</taxon>
        <taxon>Pseudomonadota</taxon>
    </lineage>
</organism>
<dbReference type="InterPro" id="IPR003680">
    <property type="entry name" value="Flavodoxin_fold"/>
</dbReference>
<dbReference type="GO" id="GO:0010181">
    <property type="term" value="F:FMN binding"/>
    <property type="evidence" value="ECO:0007669"/>
    <property type="project" value="TreeGrafter"/>
</dbReference>
<evidence type="ECO:0000313" key="4">
    <source>
        <dbReference type="Proteomes" id="UP000238196"/>
    </source>
</evidence>
<dbReference type="GO" id="GO:0003955">
    <property type="term" value="F:NAD(P)H dehydrogenase (quinone) activity"/>
    <property type="evidence" value="ECO:0007669"/>
    <property type="project" value="TreeGrafter"/>
</dbReference>
<feature type="domain" description="Flavodoxin-like fold" evidence="2">
    <location>
        <begin position="4"/>
        <end position="162"/>
    </location>
</feature>
<gene>
    <name evidence="3" type="ORF">C4K68_28085</name>
</gene>
<keyword evidence="1" id="KW-0560">Oxidoreductase</keyword>
<sequence>MSNKVLLLFAHPSQRRSEVNLPMFRAAQQVEGVSCVDLYGEYPTFRIDVKKEQQRLLDHDVLIFQFPLYWYSTPSILKEWQDLVLEHGFAYGGKGTALRGKTFLCAVSAGAAQTAYQQDGYNHFTLRELLRPLEQTARLTGMHYLAPFALFGSRTAVEDQCLPVHIQHWTGFLRALVNNQIDIARAAQQENIGDDWPALLLSAPAHQVG</sequence>
<reference evidence="3 4" key="1">
    <citation type="submission" date="2018-02" db="EMBL/GenBank/DDBJ databases">
        <title>novel marine gammaproteobacteria from coastal saline agro ecosystem.</title>
        <authorList>
            <person name="Krishnan R."/>
            <person name="Ramesh Kumar N."/>
        </authorList>
    </citation>
    <scope>NUCLEOTIDE SEQUENCE [LARGE SCALE GENOMIC DNA]</scope>
    <source>
        <strain evidence="3 4">228</strain>
    </source>
</reference>
<protein>
    <submittedName>
        <fullName evidence="3">Potassium transporter KefG</fullName>
    </submittedName>
</protein>
<evidence type="ECO:0000259" key="2">
    <source>
        <dbReference type="Pfam" id="PF02525"/>
    </source>
</evidence>
<dbReference type="GO" id="GO:0009055">
    <property type="term" value="F:electron transfer activity"/>
    <property type="evidence" value="ECO:0007669"/>
    <property type="project" value="TreeGrafter"/>
</dbReference>
<dbReference type="AlphaFoldDB" id="A0A2S5KGT4"/>
<name>A0A2S5KGT4_9PROT</name>
<comment type="caution">
    <text evidence="3">The sequence shown here is derived from an EMBL/GenBank/DDBJ whole genome shotgun (WGS) entry which is preliminary data.</text>
</comment>
<dbReference type="OrthoDB" id="9798454at2"/>
<dbReference type="SUPFAM" id="SSF52218">
    <property type="entry name" value="Flavoproteins"/>
    <property type="match status" value="1"/>
</dbReference>
<evidence type="ECO:0000256" key="1">
    <source>
        <dbReference type="ARBA" id="ARBA00023002"/>
    </source>
</evidence>
<dbReference type="Pfam" id="PF02525">
    <property type="entry name" value="Flavodoxin_2"/>
    <property type="match status" value="1"/>
</dbReference>